<evidence type="ECO:0000256" key="2">
    <source>
        <dbReference type="ARBA" id="ARBA00005194"/>
    </source>
</evidence>
<dbReference type="PROSITE" id="PS50968">
    <property type="entry name" value="BIOTINYL_LIPOYL"/>
    <property type="match status" value="1"/>
</dbReference>
<keyword evidence="7 9" id="KW-0275">Fatty acid biosynthesis</keyword>
<reference evidence="11 12" key="1">
    <citation type="submission" date="2017-08" db="EMBL/GenBank/DDBJ databases">
        <title>Infants hospitalized years apart are colonized by the same room-sourced microbial strains.</title>
        <authorList>
            <person name="Brooks B."/>
            <person name="Olm M.R."/>
            <person name="Firek B.A."/>
            <person name="Baker R."/>
            <person name="Thomas B.C."/>
            <person name="Morowitz M.J."/>
            <person name="Banfield J.F."/>
        </authorList>
    </citation>
    <scope>NUCLEOTIDE SEQUENCE [LARGE SCALE GENOMIC DNA]</scope>
    <source>
        <strain evidence="11">S2_018_000_R3_110</strain>
    </source>
</reference>
<dbReference type="PANTHER" id="PTHR45266">
    <property type="entry name" value="OXALOACETATE DECARBOXYLASE ALPHA CHAIN"/>
    <property type="match status" value="1"/>
</dbReference>
<dbReference type="Pfam" id="PF00364">
    <property type="entry name" value="Biotin_lipoyl"/>
    <property type="match status" value="1"/>
</dbReference>
<evidence type="ECO:0000256" key="5">
    <source>
        <dbReference type="ARBA" id="ARBA00022832"/>
    </source>
</evidence>
<dbReference type="FunFam" id="2.40.50.100:FF:000003">
    <property type="entry name" value="Acetyl-CoA carboxylase biotin carboxyl carrier protein"/>
    <property type="match status" value="1"/>
</dbReference>
<evidence type="ECO:0000259" key="10">
    <source>
        <dbReference type="PROSITE" id="PS50968"/>
    </source>
</evidence>
<dbReference type="InterPro" id="IPR050709">
    <property type="entry name" value="Biotin_Carboxyl_Carrier/Decarb"/>
</dbReference>
<keyword evidence="6 9" id="KW-0443">Lipid metabolism</keyword>
<gene>
    <name evidence="11" type="primary">accB</name>
    <name evidence="11" type="ORF">DI632_00395</name>
</gene>
<dbReference type="EMBL" id="QFNF01000001">
    <property type="protein sequence ID" value="PZO81072.1"/>
    <property type="molecule type" value="Genomic_DNA"/>
</dbReference>
<dbReference type="UniPathway" id="UPA00094"/>
<dbReference type="GO" id="GO:0003989">
    <property type="term" value="F:acetyl-CoA carboxylase activity"/>
    <property type="evidence" value="ECO:0007669"/>
    <property type="project" value="InterPro"/>
</dbReference>
<comment type="function">
    <text evidence="1 9">This protein is a component of the acetyl coenzyme A carboxylase complex; first, biotin carboxylase catalyzes the carboxylation of the carrier protein and then the transcarboxylase transfers the carboxyl group to form malonyl-CoA.</text>
</comment>
<evidence type="ECO:0000256" key="3">
    <source>
        <dbReference type="ARBA" id="ARBA00017562"/>
    </source>
</evidence>
<dbReference type="PROSITE" id="PS00188">
    <property type="entry name" value="BIOTIN"/>
    <property type="match status" value="1"/>
</dbReference>
<name>A0A2W4ZK65_9SPHN</name>
<evidence type="ECO:0000256" key="4">
    <source>
        <dbReference type="ARBA" id="ARBA00022516"/>
    </source>
</evidence>
<dbReference type="AlphaFoldDB" id="A0A2W4ZK65"/>
<dbReference type="PRINTS" id="PR01071">
    <property type="entry name" value="ACOABIOTINCC"/>
</dbReference>
<dbReference type="GO" id="GO:0009317">
    <property type="term" value="C:acetyl-CoA carboxylase complex"/>
    <property type="evidence" value="ECO:0007669"/>
    <property type="project" value="InterPro"/>
</dbReference>
<dbReference type="GO" id="GO:0006633">
    <property type="term" value="P:fatty acid biosynthetic process"/>
    <property type="evidence" value="ECO:0007669"/>
    <property type="project" value="UniProtKB-UniPathway"/>
</dbReference>
<dbReference type="CDD" id="cd06850">
    <property type="entry name" value="biotinyl_domain"/>
    <property type="match status" value="1"/>
</dbReference>
<accession>A0A2W4ZK65</accession>
<evidence type="ECO:0000256" key="6">
    <source>
        <dbReference type="ARBA" id="ARBA00023098"/>
    </source>
</evidence>
<dbReference type="NCBIfam" id="TIGR00531">
    <property type="entry name" value="BCCP"/>
    <property type="match status" value="1"/>
</dbReference>
<feature type="domain" description="Lipoyl-binding" evidence="10">
    <location>
        <begin position="95"/>
        <end position="171"/>
    </location>
</feature>
<dbReference type="Proteomes" id="UP000248614">
    <property type="component" value="Unassembled WGS sequence"/>
</dbReference>
<protein>
    <recommendedName>
        <fullName evidence="3 9">Biotin carboxyl carrier protein of acetyl-CoA carboxylase</fullName>
    </recommendedName>
</protein>
<evidence type="ECO:0000256" key="9">
    <source>
        <dbReference type="RuleBase" id="RU364072"/>
    </source>
</evidence>
<evidence type="ECO:0000256" key="8">
    <source>
        <dbReference type="ARBA" id="ARBA00023267"/>
    </source>
</evidence>
<keyword evidence="5 9" id="KW-0276">Fatty acid metabolism</keyword>
<dbReference type="PANTHER" id="PTHR45266:SF3">
    <property type="entry name" value="OXALOACETATE DECARBOXYLASE ALPHA CHAIN"/>
    <property type="match status" value="1"/>
</dbReference>
<evidence type="ECO:0000256" key="7">
    <source>
        <dbReference type="ARBA" id="ARBA00023160"/>
    </source>
</evidence>
<keyword evidence="4 9" id="KW-0444">Lipid biosynthesis</keyword>
<sequence>MADDNQGEGTPFTSHAMRVDIDLVRALAQVLDETDLTEVEVEDGARKVRVVRKPAPVQAAAGYAPAYAPPPAPQLASAATATIEAGAAIAPVSSVPPVTSPMVGTVYLAANPEARPFVTVGQKVAAGDTLVIVEAMKVMNPIVAPAAGTVTQILVSNGQPVEFDQPLVVVE</sequence>
<keyword evidence="8 9" id="KW-0092">Biotin</keyword>
<dbReference type="SUPFAM" id="SSF51230">
    <property type="entry name" value="Single hybrid motif"/>
    <property type="match status" value="1"/>
</dbReference>
<organism evidence="11 12">
    <name type="scientific">Sphingomonas hengshuiensis</name>
    <dbReference type="NCBI Taxonomy" id="1609977"/>
    <lineage>
        <taxon>Bacteria</taxon>
        <taxon>Pseudomonadati</taxon>
        <taxon>Pseudomonadota</taxon>
        <taxon>Alphaproteobacteria</taxon>
        <taxon>Sphingomonadales</taxon>
        <taxon>Sphingomonadaceae</taxon>
        <taxon>Sphingomonas</taxon>
    </lineage>
</organism>
<comment type="caution">
    <text evidence="11">The sequence shown here is derived from an EMBL/GenBank/DDBJ whole genome shotgun (WGS) entry which is preliminary data.</text>
</comment>
<dbReference type="InterPro" id="IPR001249">
    <property type="entry name" value="AcCoA_biotinCC"/>
</dbReference>
<dbReference type="InterPro" id="IPR001882">
    <property type="entry name" value="Biotin_BS"/>
</dbReference>
<evidence type="ECO:0000313" key="11">
    <source>
        <dbReference type="EMBL" id="PZO81072.1"/>
    </source>
</evidence>
<comment type="pathway">
    <text evidence="2 9">Lipid metabolism; fatty acid biosynthesis.</text>
</comment>
<dbReference type="InterPro" id="IPR011053">
    <property type="entry name" value="Single_hybrid_motif"/>
</dbReference>
<evidence type="ECO:0000313" key="12">
    <source>
        <dbReference type="Proteomes" id="UP000248614"/>
    </source>
</evidence>
<dbReference type="Gene3D" id="2.40.50.100">
    <property type="match status" value="1"/>
</dbReference>
<proteinExistence type="predicted"/>
<dbReference type="InterPro" id="IPR000089">
    <property type="entry name" value="Biotin_lipoyl"/>
</dbReference>
<evidence type="ECO:0000256" key="1">
    <source>
        <dbReference type="ARBA" id="ARBA00003761"/>
    </source>
</evidence>